<feature type="transmembrane region" description="Helical" evidence="7">
    <location>
        <begin position="84"/>
        <end position="102"/>
    </location>
</feature>
<feature type="transmembrane region" description="Helical" evidence="7">
    <location>
        <begin position="135"/>
        <end position="153"/>
    </location>
</feature>
<accession>A0A5D3F960</accession>
<dbReference type="EMBL" id="VSRQ01000008">
    <property type="protein sequence ID" value="TYK44434.1"/>
    <property type="molecule type" value="Genomic_DNA"/>
</dbReference>
<keyword evidence="4 7" id="KW-1133">Transmembrane helix</keyword>
<keyword evidence="2" id="KW-1003">Cell membrane</keyword>
<dbReference type="GO" id="GO:0015658">
    <property type="term" value="F:branched-chain amino acid transmembrane transporter activity"/>
    <property type="evidence" value="ECO:0007669"/>
    <property type="project" value="InterPro"/>
</dbReference>
<evidence type="ECO:0000256" key="1">
    <source>
        <dbReference type="ARBA" id="ARBA00004651"/>
    </source>
</evidence>
<dbReference type="GO" id="GO:0005886">
    <property type="term" value="C:plasma membrane"/>
    <property type="evidence" value="ECO:0007669"/>
    <property type="project" value="UniProtKB-SubCell"/>
</dbReference>
<evidence type="ECO:0000313" key="9">
    <source>
        <dbReference type="Proteomes" id="UP000323505"/>
    </source>
</evidence>
<feature type="transmembrane region" description="Helical" evidence="7">
    <location>
        <begin position="108"/>
        <end position="128"/>
    </location>
</feature>
<evidence type="ECO:0000256" key="5">
    <source>
        <dbReference type="ARBA" id="ARBA00023136"/>
    </source>
</evidence>
<dbReference type="InterPro" id="IPR043428">
    <property type="entry name" value="LivM-like"/>
</dbReference>
<dbReference type="InterPro" id="IPR001851">
    <property type="entry name" value="ABC_transp_permease"/>
</dbReference>
<evidence type="ECO:0000256" key="6">
    <source>
        <dbReference type="SAM" id="MobiDB-lite"/>
    </source>
</evidence>
<dbReference type="PANTHER" id="PTHR30482">
    <property type="entry name" value="HIGH-AFFINITY BRANCHED-CHAIN AMINO ACID TRANSPORT SYSTEM PERMEASE"/>
    <property type="match status" value="1"/>
</dbReference>
<evidence type="ECO:0000313" key="8">
    <source>
        <dbReference type="EMBL" id="TYK44434.1"/>
    </source>
</evidence>
<dbReference type="CDD" id="cd06581">
    <property type="entry name" value="TM_PBP1_LivM_like"/>
    <property type="match status" value="1"/>
</dbReference>
<comment type="subcellular location">
    <subcellularLocation>
        <location evidence="1">Cell membrane</location>
        <topology evidence="1">Multi-pass membrane protein</topology>
    </subcellularLocation>
</comment>
<dbReference type="PANTHER" id="PTHR30482:SF20">
    <property type="entry name" value="HIGH-AFFINITY BRANCHED-CHAIN AMINO ACID TRANSPORT SYSTEM PERMEASE PROTEIN LIVM"/>
    <property type="match status" value="1"/>
</dbReference>
<feature type="region of interest" description="Disordered" evidence="6">
    <location>
        <begin position="1"/>
        <end position="21"/>
    </location>
</feature>
<comment type="caution">
    <text evidence="8">The sequence shown here is derived from an EMBL/GenBank/DDBJ whole genome shotgun (WGS) entry which is preliminary data.</text>
</comment>
<feature type="transmembrane region" description="Helical" evidence="7">
    <location>
        <begin position="270"/>
        <end position="296"/>
    </location>
</feature>
<name>A0A5D3F960_9ACTN</name>
<proteinExistence type="predicted"/>
<dbReference type="Proteomes" id="UP000323505">
    <property type="component" value="Unassembled WGS sequence"/>
</dbReference>
<evidence type="ECO:0000256" key="7">
    <source>
        <dbReference type="SAM" id="Phobius"/>
    </source>
</evidence>
<dbReference type="Pfam" id="PF02653">
    <property type="entry name" value="BPD_transp_2"/>
    <property type="match status" value="1"/>
</dbReference>
<dbReference type="RefSeq" id="WP_148766517.1">
    <property type="nucleotide sequence ID" value="NZ_VSRQ01000008.1"/>
</dbReference>
<feature type="transmembrane region" description="Helical" evidence="7">
    <location>
        <begin position="184"/>
        <end position="202"/>
    </location>
</feature>
<keyword evidence="5 7" id="KW-0472">Membrane</keyword>
<sequence>MSATDRAPSGTGRARRGRAAAPPPIRPAIFERRQREWVVAVAVLGALLPLLVQGLYGTGIMITSAIYGLLALGFYFQLTLAGQFSLATVGFYAIGAYTSVWASQHGGFLVGLVTAVFVTGLIGTLLKLALARSPLIQFAIATLAFGELTMIVMRNWTGFTGGGTGRYGIETKIFGLALDTPREYFYLAFGVLVVGIGLAVLVERSPAQRDLIFARTMGDVARTTGLPTRRLQAVAFGIGAGYMGAAGSLLAHTSAFIDPSSFHVEISLDVLLMLLLGGSGSIWGPPVGAVILTLVPEWLRDLADYKELVYAVIILLVIVMLPGGLASLPEKVRARLTRRPPGGAVKR</sequence>
<evidence type="ECO:0000256" key="4">
    <source>
        <dbReference type="ARBA" id="ARBA00022989"/>
    </source>
</evidence>
<dbReference type="AlphaFoldDB" id="A0A5D3F960"/>
<evidence type="ECO:0000256" key="2">
    <source>
        <dbReference type="ARBA" id="ARBA00022475"/>
    </source>
</evidence>
<keyword evidence="3 7" id="KW-0812">Transmembrane</keyword>
<feature type="transmembrane region" description="Helical" evidence="7">
    <location>
        <begin position="36"/>
        <end position="52"/>
    </location>
</feature>
<keyword evidence="9" id="KW-1185">Reference proteome</keyword>
<reference evidence="8 9" key="1">
    <citation type="submission" date="2019-08" db="EMBL/GenBank/DDBJ databases">
        <title>Actinomadura sp. nov. CYP1-5 isolated from mountain soil.</title>
        <authorList>
            <person name="Songsumanus A."/>
            <person name="Kuncharoen N."/>
            <person name="Kudo T."/>
            <person name="Yuki M."/>
            <person name="Igarashi Y."/>
            <person name="Tanasupawat S."/>
        </authorList>
    </citation>
    <scope>NUCLEOTIDE SEQUENCE [LARGE SCALE GENOMIC DNA]</scope>
    <source>
        <strain evidence="8 9">CYP1-5</strain>
    </source>
</reference>
<organism evidence="8 9">
    <name type="scientific">Actinomadura decatromicini</name>
    <dbReference type="NCBI Taxonomy" id="2604572"/>
    <lineage>
        <taxon>Bacteria</taxon>
        <taxon>Bacillati</taxon>
        <taxon>Actinomycetota</taxon>
        <taxon>Actinomycetes</taxon>
        <taxon>Streptosporangiales</taxon>
        <taxon>Thermomonosporaceae</taxon>
        <taxon>Actinomadura</taxon>
    </lineage>
</organism>
<protein>
    <submittedName>
        <fullName evidence="8">Branched-chain amino acid ABC transporter permease</fullName>
    </submittedName>
</protein>
<gene>
    <name evidence="8" type="ORF">FXF68_33720</name>
</gene>
<evidence type="ECO:0000256" key="3">
    <source>
        <dbReference type="ARBA" id="ARBA00022692"/>
    </source>
</evidence>
<feature type="transmembrane region" description="Helical" evidence="7">
    <location>
        <begin position="308"/>
        <end position="328"/>
    </location>
</feature>
<feature type="compositionally biased region" description="Low complexity" evidence="6">
    <location>
        <begin position="1"/>
        <end position="12"/>
    </location>
</feature>